<comment type="caution">
    <text evidence="3">The sequence shown here is derived from an EMBL/GenBank/DDBJ whole genome shotgun (WGS) entry which is preliminary data.</text>
</comment>
<dbReference type="Gene3D" id="3.30.160.60">
    <property type="entry name" value="Classic Zinc Finger"/>
    <property type="match status" value="1"/>
</dbReference>
<dbReference type="CDD" id="cd19756">
    <property type="entry name" value="Bbox2"/>
    <property type="match status" value="1"/>
</dbReference>
<dbReference type="AlphaFoldDB" id="A0A8B6FMC5"/>
<keyword evidence="1" id="KW-0863">Zinc-finger</keyword>
<name>A0A8B6FMC5_MYTGA</name>
<dbReference type="PANTHER" id="PTHR25462">
    <property type="entry name" value="BONUS, ISOFORM C-RELATED"/>
    <property type="match status" value="1"/>
</dbReference>
<evidence type="ECO:0000259" key="2">
    <source>
        <dbReference type="PROSITE" id="PS50119"/>
    </source>
</evidence>
<protein>
    <recommendedName>
        <fullName evidence="2">B box-type domain-containing protein</fullName>
    </recommendedName>
</protein>
<proteinExistence type="predicted"/>
<evidence type="ECO:0000256" key="1">
    <source>
        <dbReference type="PROSITE-ProRule" id="PRU00024"/>
    </source>
</evidence>
<dbReference type="Pfam" id="PF00643">
    <property type="entry name" value="zf-B_box"/>
    <property type="match status" value="1"/>
</dbReference>
<keyword evidence="4" id="KW-1185">Reference proteome</keyword>
<dbReference type="CDD" id="cd19757">
    <property type="entry name" value="Bbox1"/>
    <property type="match status" value="1"/>
</dbReference>
<feature type="non-terminal residue" evidence="3">
    <location>
        <position position="1"/>
    </location>
</feature>
<organism evidence="3 4">
    <name type="scientific">Mytilus galloprovincialis</name>
    <name type="common">Mediterranean mussel</name>
    <dbReference type="NCBI Taxonomy" id="29158"/>
    <lineage>
        <taxon>Eukaryota</taxon>
        <taxon>Metazoa</taxon>
        <taxon>Spiralia</taxon>
        <taxon>Lophotrochozoa</taxon>
        <taxon>Mollusca</taxon>
        <taxon>Bivalvia</taxon>
        <taxon>Autobranchia</taxon>
        <taxon>Pteriomorphia</taxon>
        <taxon>Mytilida</taxon>
        <taxon>Mytiloidea</taxon>
        <taxon>Mytilidae</taxon>
        <taxon>Mytilinae</taxon>
        <taxon>Mytilus</taxon>
    </lineage>
</organism>
<dbReference type="InterPro" id="IPR015943">
    <property type="entry name" value="WD40/YVTN_repeat-like_dom_sf"/>
</dbReference>
<dbReference type="OrthoDB" id="6104655at2759"/>
<feature type="domain" description="B box-type" evidence="2">
    <location>
        <begin position="70"/>
        <end position="107"/>
    </location>
</feature>
<sequence>DMASKSSSKCCGICSRRSRSTKAVKYCTDCEDGLCTECLDFHGHIKSFDTHHIIDIDVVEGKSFVVSKSCKVHPDMVLEYFCSDHDTMCCRSCMASAHRSCDKVLPIEVSAKGVKSSTTYEEIFKDVTSLNSAVNELEDKKKTNMVSLKDSKMTVQQDIKNFKTRLLKRIEEIEAALMSEIDTIHTDLSNEAKDNLEKICDRRKKIQNITEQFESVSKHGTESQIFMLMNNIKEELNCSANDFQELLSSQKDVSLSFKEFDSQAIMKSFGSVEIKEASLDINYKPFKLQQAQFHQQQGKLPTKFELDVKFKVAGSYIVGIGVTKDNKIFLCNWTTSSLFVMSDKGKTLTTVQMDGRQWGIAVEEDNNTAWVTLPDKQSVQKVDIVAMEKGRLIKLPNQCYGIGIVDDEIAVGGNGKIYIISKTGDLKKTLNVGESDVHSISVGEKHQIYFAQGDLENSTLKSVGLDETVTAVSISSEETCYVIDVLSDRRGNVYFLDHEASNLKLFSFQDKSIKTILTSVDGLQCPYGLAFGKDVSKLFISNHDTGEILVFLCN</sequence>
<gene>
    <name evidence="3" type="ORF">MGAL_10B083747</name>
</gene>
<dbReference type="Gene3D" id="2.130.10.10">
    <property type="entry name" value="YVTN repeat-like/Quinoprotein amine dehydrogenase"/>
    <property type="match status" value="1"/>
</dbReference>
<dbReference type="InterPro" id="IPR000315">
    <property type="entry name" value="Znf_B-box"/>
</dbReference>
<dbReference type="EMBL" id="UYJE01007060">
    <property type="protein sequence ID" value="VDI51471.1"/>
    <property type="molecule type" value="Genomic_DNA"/>
</dbReference>
<feature type="domain" description="B box-type" evidence="2">
    <location>
        <begin position="5"/>
        <end position="56"/>
    </location>
</feature>
<keyword evidence="1" id="KW-0479">Metal-binding</keyword>
<dbReference type="PROSITE" id="PS50119">
    <property type="entry name" value="ZF_BBOX"/>
    <property type="match status" value="2"/>
</dbReference>
<evidence type="ECO:0000313" key="3">
    <source>
        <dbReference type="EMBL" id="VDI51471.1"/>
    </source>
</evidence>
<accession>A0A8B6FMC5</accession>
<dbReference type="Proteomes" id="UP000596742">
    <property type="component" value="Unassembled WGS sequence"/>
</dbReference>
<dbReference type="SUPFAM" id="SSF57845">
    <property type="entry name" value="B-box zinc-binding domain"/>
    <property type="match status" value="1"/>
</dbReference>
<dbReference type="InterPro" id="IPR047153">
    <property type="entry name" value="TRIM45/56/19-like"/>
</dbReference>
<keyword evidence="1" id="KW-0862">Zinc</keyword>
<reference evidence="3" key="1">
    <citation type="submission" date="2018-11" db="EMBL/GenBank/DDBJ databases">
        <authorList>
            <person name="Alioto T."/>
            <person name="Alioto T."/>
        </authorList>
    </citation>
    <scope>NUCLEOTIDE SEQUENCE</scope>
</reference>
<dbReference type="PANTHER" id="PTHR25462:SF296">
    <property type="entry name" value="MEIOTIC P26, ISOFORM F"/>
    <property type="match status" value="1"/>
</dbReference>
<evidence type="ECO:0000313" key="4">
    <source>
        <dbReference type="Proteomes" id="UP000596742"/>
    </source>
</evidence>
<dbReference type="SUPFAM" id="SSF75011">
    <property type="entry name" value="3-carboxy-cis,cis-mucoante lactonizing enzyme"/>
    <property type="match status" value="1"/>
</dbReference>
<dbReference type="GO" id="GO:0008270">
    <property type="term" value="F:zinc ion binding"/>
    <property type="evidence" value="ECO:0007669"/>
    <property type="project" value="UniProtKB-KW"/>
</dbReference>